<dbReference type="GO" id="GO:0006559">
    <property type="term" value="P:L-phenylalanine catabolic process"/>
    <property type="evidence" value="ECO:0007669"/>
    <property type="project" value="TreeGrafter"/>
</dbReference>
<comment type="caution">
    <text evidence="2">The sequence shown here is derived from an EMBL/GenBank/DDBJ whole genome shotgun (WGS) entry which is preliminary data.</text>
</comment>
<dbReference type="PROSITE" id="PS50404">
    <property type="entry name" value="GST_NTER"/>
    <property type="match status" value="1"/>
</dbReference>
<dbReference type="Gene3D" id="3.40.30.10">
    <property type="entry name" value="Glutaredoxin"/>
    <property type="match status" value="1"/>
</dbReference>
<dbReference type="CDD" id="cd03043">
    <property type="entry name" value="GST_N_1"/>
    <property type="match status" value="1"/>
</dbReference>
<dbReference type="GO" id="GO:0016034">
    <property type="term" value="F:maleylacetoacetate isomerase activity"/>
    <property type="evidence" value="ECO:0007669"/>
    <property type="project" value="TreeGrafter"/>
</dbReference>
<organism evidence="2 3">
    <name type="scientific">Sphingobium fluviale</name>
    <dbReference type="NCBI Taxonomy" id="2506423"/>
    <lineage>
        <taxon>Bacteria</taxon>
        <taxon>Pseudomonadati</taxon>
        <taxon>Pseudomonadota</taxon>
        <taxon>Alphaproteobacteria</taxon>
        <taxon>Sphingomonadales</taxon>
        <taxon>Sphingomonadaceae</taxon>
        <taxon>Sphingobium</taxon>
    </lineage>
</organism>
<dbReference type="AlphaFoldDB" id="A0A4Q1KJI3"/>
<dbReference type="InterPro" id="IPR036282">
    <property type="entry name" value="Glutathione-S-Trfase_C_sf"/>
</dbReference>
<accession>A0A4Q1KJI3</accession>
<dbReference type="Gene3D" id="1.20.1050.10">
    <property type="match status" value="1"/>
</dbReference>
<dbReference type="Pfam" id="PF13410">
    <property type="entry name" value="GST_C_2"/>
    <property type="match status" value="1"/>
</dbReference>
<dbReference type="EMBL" id="SBKP01000007">
    <property type="protein sequence ID" value="RXR28774.1"/>
    <property type="molecule type" value="Genomic_DNA"/>
</dbReference>
<dbReference type="Proteomes" id="UP000290958">
    <property type="component" value="Unassembled WGS sequence"/>
</dbReference>
<evidence type="ECO:0000313" key="2">
    <source>
        <dbReference type="EMBL" id="RXR28774.1"/>
    </source>
</evidence>
<dbReference type="PANTHER" id="PTHR42673">
    <property type="entry name" value="MALEYLACETOACETATE ISOMERASE"/>
    <property type="match status" value="1"/>
</dbReference>
<protein>
    <submittedName>
        <fullName evidence="2">Glutathione S-transferase family protein</fullName>
    </submittedName>
</protein>
<dbReference type="SUPFAM" id="SSF52833">
    <property type="entry name" value="Thioredoxin-like"/>
    <property type="match status" value="1"/>
</dbReference>
<evidence type="ECO:0000313" key="3">
    <source>
        <dbReference type="Proteomes" id="UP000290958"/>
    </source>
</evidence>
<evidence type="ECO:0000259" key="1">
    <source>
        <dbReference type="PROSITE" id="PS50404"/>
    </source>
</evidence>
<sequence length="223" mass="24831">MLKIIIGNKAYSSWSLRGWLAVKQSSLPYEEVVVPMYDADWPQRKTQPDVAVSAGKVPTLWDGDIAVWDSIAILDYLNDITGGTRFWPKEKAALALARSMVAEMHSGYVPLRKACSMNVRKIFDAQPMSDAVAENIARIDALWSEARSRFGAGGPYLFGEFGAADIMFAPVVFRIQGYQLPVSETAQTYVDAMLAHPWMVEWVEGANTEAWVLDQYEGGPIYD</sequence>
<name>A0A4Q1KJI3_9SPHN</name>
<keyword evidence="2" id="KW-0808">Transferase</keyword>
<gene>
    <name evidence="2" type="ORF">EQG66_08630</name>
</gene>
<dbReference type="PANTHER" id="PTHR42673:SF4">
    <property type="entry name" value="MALEYLACETOACETATE ISOMERASE"/>
    <property type="match status" value="1"/>
</dbReference>
<keyword evidence="3" id="KW-1185">Reference proteome</keyword>
<dbReference type="InterPro" id="IPR036249">
    <property type="entry name" value="Thioredoxin-like_sf"/>
</dbReference>
<dbReference type="Pfam" id="PF13409">
    <property type="entry name" value="GST_N_2"/>
    <property type="match status" value="1"/>
</dbReference>
<dbReference type="OrthoDB" id="9799538at2"/>
<dbReference type="RefSeq" id="WP_129404192.1">
    <property type="nucleotide sequence ID" value="NZ_SBKP01000007.1"/>
</dbReference>
<dbReference type="SUPFAM" id="SSF47616">
    <property type="entry name" value="GST C-terminal domain-like"/>
    <property type="match status" value="1"/>
</dbReference>
<proteinExistence type="predicted"/>
<dbReference type="CDD" id="cd03194">
    <property type="entry name" value="GST_C_3"/>
    <property type="match status" value="1"/>
</dbReference>
<dbReference type="InterPro" id="IPR004045">
    <property type="entry name" value="Glutathione_S-Trfase_N"/>
</dbReference>
<dbReference type="GO" id="GO:0004364">
    <property type="term" value="F:glutathione transferase activity"/>
    <property type="evidence" value="ECO:0007669"/>
    <property type="project" value="TreeGrafter"/>
</dbReference>
<dbReference type="GO" id="GO:0006749">
    <property type="term" value="P:glutathione metabolic process"/>
    <property type="evidence" value="ECO:0007669"/>
    <property type="project" value="TreeGrafter"/>
</dbReference>
<reference evidence="3" key="1">
    <citation type="submission" date="2019-01" db="EMBL/GenBank/DDBJ databases">
        <title>Cytophagaceae bacterium strain CAR-16.</title>
        <authorList>
            <person name="Chen W.-M."/>
        </authorList>
    </citation>
    <scope>NUCLEOTIDE SEQUENCE [LARGE SCALE GENOMIC DNA]</scope>
    <source>
        <strain evidence="3">CHR27</strain>
    </source>
</reference>
<feature type="domain" description="GST N-terminal" evidence="1">
    <location>
        <begin position="2"/>
        <end position="85"/>
    </location>
</feature>